<comment type="catalytic activity">
    <reaction evidence="11">
        <text>ATP + H2O = ADP + phosphate + H(+)</text>
        <dbReference type="Rhea" id="RHEA:13065"/>
        <dbReference type="ChEBI" id="CHEBI:15377"/>
        <dbReference type="ChEBI" id="CHEBI:15378"/>
        <dbReference type="ChEBI" id="CHEBI:30616"/>
        <dbReference type="ChEBI" id="CHEBI:43474"/>
        <dbReference type="ChEBI" id="CHEBI:456216"/>
        <dbReference type="EC" id="3.6.4.13"/>
    </reaction>
</comment>
<reference evidence="18 19" key="1">
    <citation type="submission" date="2018-05" db="EMBL/GenBank/DDBJ databases">
        <authorList>
            <person name="Datahose"/>
        </authorList>
    </citation>
    <scope>NUCLEOTIDE SEQUENCE</scope>
</reference>
<dbReference type="Pfam" id="PF00271">
    <property type="entry name" value="Helicase_C"/>
    <property type="match status" value="1"/>
</dbReference>
<feature type="compositionally biased region" description="Acidic residues" evidence="14">
    <location>
        <begin position="64"/>
        <end position="80"/>
    </location>
</feature>
<keyword evidence="8" id="KW-0539">Nucleus</keyword>
<evidence type="ECO:0000259" key="16">
    <source>
        <dbReference type="PROSITE" id="PS51194"/>
    </source>
</evidence>
<accession>A0AAX7UQY3</accession>
<reference evidence="19" key="2">
    <citation type="submission" date="2023-03" db="EMBL/GenBank/DDBJ databases">
        <authorList>
            <consortium name="Wellcome Sanger Institute Data Sharing"/>
        </authorList>
    </citation>
    <scope>NUCLEOTIDE SEQUENCE [LARGE SCALE GENOMIC DNA]</scope>
</reference>
<feature type="short sequence motif" description="Q motif" evidence="13">
    <location>
        <begin position="146"/>
        <end position="174"/>
    </location>
</feature>
<dbReference type="InterPro" id="IPR014014">
    <property type="entry name" value="RNA_helicase_DEAD_Q_motif"/>
</dbReference>
<dbReference type="PANTHER" id="PTHR47959:SF15">
    <property type="entry name" value="RNA HELICASE"/>
    <property type="match status" value="1"/>
</dbReference>
<feature type="compositionally biased region" description="Basic and acidic residues" evidence="14">
    <location>
        <begin position="558"/>
        <end position="576"/>
    </location>
</feature>
<protein>
    <recommendedName>
        <fullName evidence="10">Probable ATP-dependent RNA helicase DDX52</fullName>
        <ecNumber evidence="2">3.6.4.13</ecNumber>
    </recommendedName>
    <alternativeName>
        <fullName evidence="12">DEAD box protein 52</fullName>
    </alternativeName>
</protein>
<feature type="domain" description="DEAD-box RNA helicase Q" evidence="17">
    <location>
        <begin position="146"/>
        <end position="174"/>
    </location>
</feature>
<reference evidence="18" key="3">
    <citation type="submission" date="2025-08" db="UniProtKB">
        <authorList>
            <consortium name="Ensembl"/>
        </authorList>
    </citation>
    <scope>IDENTIFICATION</scope>
</reference>
<feature type="region of interest" description="Disordered" evidence="14">
    <location>
        <begin position="58"/>
        <end position="109"/>
    </location>
</feature>
<keyword evidence="6" id="KW-0067">ATP-binding</keyword>
<evidence type="ECO:0000256" key="4">
    <source>
        <dbReference type="ARBA" id="ARBA00022801"/>
    </source>
</evidence>
<dbReference type="PROSITE" id="PS51194">
    <property type="entry name" value="HELICASE_CTER"/>
    <property type="match status" value="1"/>
</dbReference>
<dbReference type="InterPro" id="IPR011545">
    <property type="entry name" value="DEAD/DEAH_box_helicase_dom"/>
</dbReference>
<sequence length="642" mass="72371">MDAFELFRKLGVGARFDLKRFGQDAARFKVSFIVSHSEEASPDPLSAIDYFATANGAQSWTQAQEEEGREEYEGSEDGDSDIGGKRKRKEEEREVRTKKKKKKTKSNQAEVKGKEVVVVKVNRIRAQNRINVHGCDIPDPVCTFEELLSEYRLNPRVLQNLRDAGLSSPTPIQMQAMPLMMHGRELLACAPTGSGKTLAFCLPLLAQLQQPANQGFRGVIISPTRELASQTYRELLRLSEGVWFRVHIIDKASLAAKKYGPQSNKKYDILVSTPNRLIFLLKQDPPAVDLSSVEWLIVDESDKLFEDGKTGFREQLATIFLACSGPKVRRAFFSATCTADVEQWCRLNLDNLVSVNIGHRNTAVDTVDQQLLFVGTENGKLVAMRDIIKKGFLPPMLVFVQTIERARELFHELVYEGINVDVIHADRTQQQRDNVVNSFRSGKIWVLICTALLARGIDFKGVNLVLNYDFPTSAVEYIHRIGRTGRAGHQGKAVTFFTENDKPLLRSIANVIKQAGCPVPDYMVGFKKIHSKVKRRLEKKPPKRSTICTTPRFLMKTKGKDQKKGNKRAARGEQKGENGAQTTSHQEKEEKKTKGQGLKKGNKTQKEGKEKHKKVSQKTTTETSGTKLQRWGRTFMHIYPVQ</sequence>
<dbReference type="InterPro" id="IPR001650">
    <property type="entry name" value="Helicase_C-like"/>
</dbReference>
<dbReference type="FunFam" id="3.40.50.300:FF:000906">
    <property type="entry name" value="Probable ATP-dependent RNA helicase DDX52"/>
    <property type="match status" value="1"/>
</dbReference>
<dbReference type="SUPFAM" id="SSF52540">
    <property type="entry name" value="P-loop containing nucleoside triphosphate hydrolases"/>
    <property type="match status" value="1"/>
</dbReference>
<dbReference type="GO" id="GO:0003724">
    <property type="term" value="F:RNA helicase activity"/>
    <property type="evidence" value="ECO:0007669"/>
    <property type="project" value="UniProtKB-EC"/>
</dbReference>
<feature type="compositionally biased region" description="Basic residues" evidence="14">
    <location>
        <begin position="533"/>
        <end position="543"/>
    </location>
</feature>
<evidence type="ECO:0000259" key="15">
    <source>
        <dbReference type="PROSITE" id="PS51192"/>
    </source>
</evidence>
<organism evidence="18 19">
    <name type="scientific">Astatotilapia calliptera</name>
    <name type="common">Eastern happy</name>
    <name type="synonym">Chromis callipterus</name>
    <dbReference type="NCBI Taxonomy" id="8154"/>
    <lineage>
        <taxon>Eukaryota</taxon>
        <taxon>Metazoa</taxon>
        <taxon>Chordata</taxon>
        <taxon>Craniata</taxon>
        <taxon>Vertebrata</taxon>
        <taxon>Euteleostomi</taxon>
        <taxon>Actinopterygii</taxon>
        <taxon>Neopterygii</taxon>
        <taxon>Teleostei</taxon>
        <taxon>Neoteleostei</taxon>
        <taxon>Acanthomorphata</taxon>
        <taxon>Ovalentaria</taxon>
        <taxon>Cichlomorphae</taxon>
        <taxon>Cichliformes</taxon>
        <taxon>Cichlidae</taxon>
        <taxon>African cichlids</taxon>
        <taxon>Pseudocrenilabrinae</taxon>
        <taxon>Haplochromini</taxon>
        <taxon>Astatotilapia</taxon>
    </lineage>
</organism>
<dbReference type="Proteomes" id="UP000265100">
    <property type="component" value="Chromosome 10"/>
</dbReference>
<evidence type="ECO:0000256" key="12">
    <source>
        <dbReference type="ARBA" id="ARBA00075556"/>
    </source>
</evidence>
<evidence type="ECO:0000259" key="17">
    <source>
        <dbReference type="PROSITE" id="PS51195"/>
    </source>
</evidence>
<evidence type="ECO:0000256" key="5">
    <source>
        <dbReference type="ARBA" id="ARBA00022806"/>
    </source>
</evidence>
<dbReference type="CDD" id="cd17957">
    <property type="entry name" value="DEADc_DDX52"/>
    <property type="match status" value="1"/>
</dbReference>
<evidence type="ECO:0000256" key="9">
    <source>
        <dbReference type="ARBA" id="ARBA00024355"/>
    </source>
</evidence>
<dbReference type="GO" id="GO:0005829">
    <property type="term" value="C:cytosol"/>
    <property type="evidence" value="ECO:0007669"/>
    <property type="project" value="TreeGrafter"/>
</dbReference>
<evidence type="ECO:0000313" key="18">
    <source>
        <dbReference type="Ensembl" id="ENSACLP00000067221.1"/>
    </source>
</evidence>
<dbReference type="GeneTree" id="ENSGT00550000074863"/>
<evidence type="ECO:0000256" key="13">
    <source>
        <dbReference type="PROSITE-ProRule" id="PRU00552"/>
    </source>
</evidence>
<dbReference type="SMART" id="SM00490">
    <property type="entry name" value="HELICc"/>
    <property type="match status" value="1"/>
</dbReference>
<comment type="subcellular location">
    <subcellularLocation>
        <location evidence="1">Nucleus</location>
        <location evidence="1">Nucleolus</location>
    </subcellularLocation>
</comment>
<name>A0AAX7UQY3_ASTCA</name>
<dbReference type="GO" id="GO:0003723">
    <property type="term" value="F:RNA binding"/>
    <property type="evidence" value="ECO:0007669"/>
    <property type="project" value="UniProtKB-KW"/>
</dbReference>
<reference evidence="18" key="4">
    <citation type="submission" date="2025-09" db="UniProtKB">
        <authorList>
            <consortium name="Ensembl"/>
        </authorList>
    </citation>
    <scope>IDENTIFICATION</scope>
</reference>
<dbReference type="CDD" id="cd18787">
    <property type="entry name" value="SF2_C_DEAD"/>
    <property type="match status" value="1"/>
</dbReference>
<dbReference type="GO" id="GO:0005730">
    <property type="term" value="C:nucleolus"/>
    <property type="evidence" value="ECO:0007669"/>
    <property type="project" value="UniProtKB-SubCell"/>
</dbReference>
<dbReference type="InterPro" id="IPR044764">
    <property type="entry name" value="DDX52/Rok1_DEADc"/>
</dbReference>
<evidence type="ECO:0000256" key="10">
    <source>
        <dbReference type="ARBA" id="ARBA00044533"/>
    </source>
</evidence>
<keyword evidence="19" id="KW-1185">Reference proteome</keyword>
<gene>
    <name evidence="18" type="primary">DDX52</name>
</gene>
<evidence type="ECO:0000256" key="6">
    <source>
        <dbReference type="ARBA" id="ARBA00022840"/>
    </source>
</evidence>
<keyword evidence="3" id="KW-0547">Nucleotide-binding</keyword>
<dbReference type="Pfam" id="PF00270">
    <property type="entry name" value="DEAD"/>
    <property type="match status" value="1"/>
</dbReference>
<feature type="region of interest" description="Disordered" evidence="14">
    <location>
        <begin position="533"/>
        <end position="642"/>
    </location>
</feature>
<proteinExistence type="inferred from homology"/>
<keyword evidence="4" id="KW-0378">Hydrolase</keyword>
<dbReference type="PROSITE" id="PS51195">
    <property type="entry name" value="Q_MOTIF"/>
    <property type="match status" value="1"/>
</dbReference>
<dbReference type="EC" id="3.6.4.13" evidence="2"/>
<feature type="compositionally biased region" description="Basic residues" evidence="14">
    <location>
        <begin position="96"/>
        <end position="105"/>
    </location>
</feature>
<evidence type="ECO:0000256" key="7">
    <source>
        <dbReference type="ARBA" id="ARBA00022884"/>
    </source>
</evidence>
<evidence type="ECO:0000256" key="8">
    <source>
        <dbReference type="ARBA" id="ARBA00023242"/>
    </source>
</evidence>
<dbReference type="GO" id="GO:0016787">
    <property type="term" value="F:hydrolase activity"/>
    <property type="evidence" value="ECO:0007669"/>
    <property type="project" value="UniProtKB-KW"/>
</dbReference>
<dbReference type="Gene3D" id="3.40.50.300">
    <property type="entry name" value="P-loop containing nucleotide triphosphate hydrolases"/>
    <property type="match status" value="2"/>
</dbReference>
<dbReference type="InterPro" id="IPR027417">
    <property type="entry name" value="P-loop_NTPase"/>
</dbReference>
<dbReference type="GO" id="GO:0030490">
    <property type="term" value="P:maturation of SSU-rRNA"/>
    <property type="evidence" value="ECO:0007669"/>
    <property type="project" value="InterPro"/>
</dbReference>
<keyword evidence="7" id="KW-0694">RNA-binding</keyword>
<dbReference type="FunFam" id="3.40.50.300:FF:000759">
    <property type="entry name" value="probable ATP-dependent RNA helicase DDX52"/>
    <property type="match status" value="1"/>
</dbReference>
<evidence type="ECO:0000256" key="3">
    <source>
        <dbReference type="ARBA" id="ARBA00022741"/>
    </source>
</evidence>
<comment type="similarity">
    <text evidence="9">Belongs to the DEAD box helicase family. DDX52/ROK1 subfamily.</text>
</comment>
<dbReference type="PROSITE" id="PS51192">
    <property type="entry name" value="HELICASE_ATP_BIND_1"/>
    <property type="match status" value="1"/>
</dbReference>
<dbReference type="InterPro" id="IPR050079">
    <property type="entry name" value="DEAD_box_RNA_helicase"/>
</dbReference>
<dbReference type="GO" id="GO:0005524">
    <property type="term" value="F:ATP binding"/>
    <property type="evidence" value="ECO:0007669"/>
    <property type="project" value="UniProtKB-KW"/>
</dbReference>
<dbReference type="SMART" id="SM00487">
    <property type="entry name" value="DEXDc"/>
    <property type="match status" value="1"/>
</dbReference>
<dbReference type="Ensembl" id="ENSACLT00000045218.1">
    <property type="protein sequence ID" value="ENSACLP00000067221.1"/>
    <property type="gene ID" value="ENSACLG00000021447.2"/>
</dbReference>
<dbReference type="PANTHER" id="PTHR47959">
    <property type="entry name" value="ATP-DEPENDENT RNA HELICASE RHLE-RELATED"/>
    <property type="match status" value="1"/>
</dbReference>
<evidence type="ECO:0000256" key="2">
    <source>
        <dbReference type="ARBA" id="ARBA00012552"/>
    </source>
</evidence>
<dbReference type="InterPro" id="IPR014001">
    <property type="entry name" value="Helicase_ATP-bd"/>
</dbReference>
<feature type="domain" description="Helicase C-terminal" evidence="16">
    <location>
        <begin position="366"/>
        <end position="527"/>
    </location>
</feature>
<evidence type="ECO:0000256" key="1">
    <source>
        <dbReference type="ARBA" id="ARBA00004604"/>
    </source>
</evidence>
<keyword evidence="5" id="KW-0347">Helicase</keyword>
<dbReference type="AlphaFoldDB" id="A0AAX7UQY3"/>
<evidence type="ECO:0000313" key="19">
    <source>
        <dbReference type="Proteomes" id="UP000265100"/>
    </source>
</evidence>
<evidence type="ECO:0000256" key="11">
    <source>
        <dbReference type="ARBA" id="ARBA00047984"/>
    </source>
</evidence>
<evidence type="ECO:0000256" key="14">
    <source>
        <dbReference type="SAM" id="MobiDB-lite"/>
    </source>
</evidence>
<feature type="domain" description="Helicase ATP-binding" evidence="15">
    <location>
        <begin position="177"/>
        <end position="355"/>
    </location>
</feature>